<name>A0A0J6FPT1_9BACL</name>
<organism evidence="1 2">
    <name type="scientific">Guptibacillus hwajinpoensis</name>
    <dbReference type="NCBI Taxonomy" id="208199"/>
    <lineage>
        <taxon>Bacteria</taxon>
        <taxon>Bacillati</taxon>
        <taxon>Bacillota</taxon>
        <taxon>Bacilli</taxon>
        <taxon>Bacillales</taxon>
        <taxon>Guptibacillaceae</taxon>
        <taxon>Guptibacillus</taxon>
    </lineage>
</organism>
<dbReference type="Pfam" id="PF02274">
    <property type="entry name" value="ADI"/>
    <property type="match status" value="1"/>
</dbReference>
<dbReference type="RefSeq" id="WP_048313029.1">
    <property type="nucleotide sequence ID" value="NZ_CP119526.1"/>
</dbReference>
<protein>
    <submittedName>
        <fullName evidence="1">Arginine deiminase</fullName>
    </submittedName>
</protein>
<comment type="caution">
    <text evidence="1">The sequence shown here is derived from an EMBL/GenBank/DDBJ whole genome shotgun (WGS) entry which is preliminary data.</text>
</comment>
<dbReference type="Proteomes" id="UP000035996">
    <property type="component" value="Unassembled WGS sequence"/>
</dbReference>
<evidence type="ECO:0000313" key="2">
    <source>
        <dbReference type="Proteomes" id="UP000035996"/>
    </source>
</evidence>
<gene>
    <name evidence="1" type="ORF">AB986_18070</name>
</gene>
<keyword evidence="2" id="KW-1185">Reference proteome</keyword>
<dbReference type="GO" id="GO:0019546">
    <property type="term" value="P:L-arginine deiminase pathway"/>
    <property type="evidence" value="ECO:0007669"/>
    <property type="project" value="TreeGrafter"/>
</dbReference>
<dbReference type="GO" id="GO:0016990">
    <property type="term" value="F:arginine deiminase activity"/>
    <property type="evidence" value="ECO:0007669"/>
    <property type="project" value="TreeGrafter"/>
</dbReference>
<evidence type="ECO:0000313" key="1">
    <source>
        <dbReference type="EMBL" id="KMM36347.1"/>
    </source>
</evidence>
<reference evidence="1" key="1">
    <citation type="submission" date="2015-06" db="EMBL/GenBank/DDBJ databases">
        <authorList>
            <person name="Liu B."/>
            <person name="Wang J."/>
            <person name="Zhu Y."/>
            <person name="Liu G."/>
            <person name="Chen Q."/>
            <person name="Zheng C."/>
            <person name="Che J."/>
            <person name="Ge C."/>
            <person name="Shi H."/>
            <person name="Pan Z."/>
            <person name="Liu X."/>
        </authorList>
    </citation>
    <scope>NUCLEOTIDE SEQUENCE [LARGE SCALE GENOMIC DNA]</scope>
    <source>
        <strain evidence="1">DSM 16346</strain>
    </source>
</reference>
<dbReference type="EMBL" id="LELK01000006">
    <property type="protein sequence ID" value="KMM36347.1"/>
    <property type="molecule type" value="Genomic_DNA"/>
</dbReference>
<dbReference type="PANTHER" id="PTHR47271">
    <property type="entry name" value="ARGININE DEIMINASE"/>
    <property type="match status" value="1"/>
</dbReference>
<proteinExistence type="predicted"/>
<dbReference type="STRING" id="157733.AB986_18070"/>
<dbReference type="PATRIC" id="fig|157733.3.peg.2081"/>
<dbReference type="PANTHER" id="PTHR47271:SF2">
    <property type="entry name" value="ARGININE DEIMINASE"/>
    <property type="match status" value="1"/>
</dbReference>
<dbReference type="AlphaFoldDB" id="A0A0J6FPT1"/>
<sequence length="314" mass="35964">MNIHPSCWNESDELKTVVVCSPSLLDVPDQQTATDLQWEKAVKQKKARRNHEDMVRAMEEAGVTVIDYSVHLSQEDLKFNEQLINRIFVRDLACVFGETMLPGAAGTSMRRPEYFQSHRLFQQWFNEETFHIRANNKLKALEYGDVMVLNKNAIFINAGIRTSIESIEALQGDLFKAGFSEIGIIDLPRRPDTMHLDMNCNVVGKDLFLGKSYISYLPVQVRTEKTFHYQMAGDFLKRHGFDVEWTSHITHTVADINFLNIDPETLLISTKANKSIFKEHPKLKHKKLVEVDVDELENGGGGIRCMTLPLERIQ</sequence>
<dbReference type="Gene3D" id="3.75.10.10">
    <property type="entry name" value="L-arginine/glycine Amidinotransferase, Chain A"/>
    <property type="match status" value="1"/>
</dbReference>
<dbReference type="SUPFAM" id="SSF55909">
    <property type="entry name" value="Pentein"/>
    <property type="match status" value="1"/>
</dbReference>
<accession>A0A0J6FPT1</accession>